<dbReference type="Ensembl" id="ENSCJPT00005005070.1">
    <property type="protein sequence ID" value="ENSCJPP00005002740.1"/>
    <property type="gene ID" value="ENSCJPG00005003038.1"/>
</dbReference>
<evidence type="ECO:0000313" key="2">
    <source>
        <dbReference type="Ensembl" id="ENSCJPP00005002740.1"/>
    </source>
</evidence>
<sequence length="240" mass="25848">SLPVPVPSGSGSRSSFLPPSLPVPVPSGSGSSFLPPSLPVPVLSADLHPIPYPTLPPSLTSLELRCCEIPSIWFNGPAAPRLHRLKLYNIPAFTDSHLLNVSSHRNLKTLSLSGTYRVTDKGIERAAPYLESLEHLELHHCTLSDSALHSIARHMNQLRILRVTSIPNLTDSGLASLATLERIEKLHLDLYNEFSLCAVVTLCQGLPRLSSLTLDGVQPEDEALGGIKAGLSYCSFTAPP</sequence>
<dbReference type="PANTHER" id="PTHR13318">
    <property type="entry name" value="PARTNER OF PAIRED, ISOFORM B-RELATED"/>
    <property type="match status" value="1"/>
</dbReference>
<protein>
    <recommendedName>
        <fullName evidence="1">F-box/LRR-repeat protein 15-like leucin rich repeat domain-containing protein</fullName>
    </recommendedName>
</protein>
<proteinExistence type="predicted"/>
<feature type="domain" description="F-box/LRR-repeat protein 15-like leucin rich repeat" evidence="1">
    <location>
        <begin position="100"/>
        <end position="232"/>
    </location>
</feature>
<evidence type="ECO:0000313" key="3">
    <source>
        <dbReference type="Proteomes" id="UP000694412"/>
    </source>
</evidence>
<accession>A0A8C2SVQ2</accession>
<dbReference type="Pfam" id="PF25372">
    <property type="entry name" value="DUF7885"/>
    <property type="match status" value="1"/>
</dbReference>
<dbReference type="Proteomes" id="UP000694412">
    <property type="component" value="Unassembled WGS sequence"/>
</dbReference>
<evidence type="ECO:0000259" key="1">
    <source>
        <dbReference type="Pfam" id="PF25372"/>
    </source>
</evidence>
<organism evidence="2 3">
    <name type="scientific">Coturnix japonica</name>
    <name type="common">Japanese quail</name>
    <name type="synonym">Coturnix coturnix japonica</name>
    <dbReference type="NCBI Taxonomy" id="93934"/>
    <lineage>
        <taxon>Eukaryota</taxon>
        <taxon>Metazoa</taxon>
        <taxon>Chordata</taxon>
        <taxon>Craniata</taxon>
        <taxon>Vertebrata</taxon>
        <taxon>Euteleostomi</taxon>
        <taxon>Archelosauria</taxon>
        <taxon>Archosauria</taxon>
        <taxon>Dinosauria</taxon>
        <taxon>Saurischia</taxon>
        <taxon>Theropoda</taxon>
        <taxon>Coelurosauria</taxon>
        <taxon>Aves</taxon>
        <taxon>Neognathae</taxon>
        <taxon>Galloanserae</taxon>
        <taxon>Galliformes</taxon>
        <taxon>Phasianidae</taxon>
        <taxon>Perdicinae</taxon>
        <taxon>Coturnix</taxon>
    </lineage>
</organism>
<dbReference type="Gene3D" id="3.80.10.10">
    <property type="entry name" value="Ribonuclease Inhibitor"/>
    <property type="match status" value="1"/>
</dbReference>
<dbReference type="GeneTree" id="ENSGT00960000190426"/>
<reference evidence="2" key="1">
    <citation type="submission" date="2025-08" db="UniProtKB">
        <authorList>
            <consortium name="Ensembl"/>
        </authorList>
    </citation>
    <scope>IDENTIFICATION</scope>
</reference>
<dbReference type="SMART" id="SM00367">
    <property type="entry name" value="LRR_CC"/>
    <property type="match status" value="4"/>
</dbReference>
<dbReference type="InterPro" id="IPR057207">
    <property type="entry name" value="FBXL15_LRR"/>
</dbReference>
<dbReference type="PANTHER" id="PTHR13318:SF169">
    <property type="entry name" value="F-BOX AND LEUCINE-RICH REPEAT PROTEIN 9"/>
    <property type="match status" value="1"/>
</dbReference>
<dbReference type="GO" id="GO:0019005">
    <property type="term" value="C:SCF ubiquitin ligase complex"/>
    <property type="evidence" value="ECO:0007669"/>
    <property type="project" value="TreeGrafter"/>
</dbReference>
<name>A0A8C2SVQ2_COTJA</name>
<dbReference type="AlphaFoldDB" id="A0A8C2SVQ2"/>
<dbReference type="InterPro" id="IPR006553">
    <property type="entry name" value="Leu-rich_rpt_Cys-con_subtyp"/>
</dbReference>
<reference evidence="2" key="2">
    <citation type="submission" date="2025-09" db="UniProtKB">
        <authorList>
            <consortium name="Ensembl"/>
        </authorList>
    </citation>
    <scope>IDENTIFICATION</scope>
</reference>
<keyword evidence="3" id="KW-1185">Reference proteome</keyword>
<dbReference type="GO" id="GO:0031146">
    <property type="term" value="P:SCF-dependent proteasomal ubiquitin-dependent protein catabolic process"/>
    <property type="evidence" value="ECO:0007669"/>
    <property type="project" value="TreeGrafter"/>
</dbReference>
<dbReference type="SUPFAM" id="SSF52047">
    <property type="entry name" value="RNI-like"/>
    <property type="match status" value="1"/>
</dbReference>
<dbReference type="InterPro" id="IPR032675">
    <property type="entry name" value="LRR_dom_sf"/>
</dbReference>